<feature type="domain" description="PKD" evidence="7">
    <location>
        <begin position="447"/>
        <end position="535"/>
    </location>
</feature>
<dbReference type="Pfam" id="PF18911">
    <property type="entry name" value="PKD_4"/>
    <property type="match status" value="6"/>
</dbReference>
<evidence type="ECO:0000256" key="4">
    <source>
        <dbReference type="ARBA" id="ARBA00022989"/>
    </source>
</evidence>
<feature type="domain" description="PKD" evidence="7">
    <location>
        <begin position="362"/>
        <end position="433"/>
    </location>
</feature>
<dbReference type="GO" id="GO:0006816">
    <property type="term" value="P:calcium ion transport"/>
    <property type="evidence" value="ECO:0007669"/>
    <property type="project" value="TreeGrafter"/>
</dbReference>
<feature type="transmembrane region" description="Helical" evidence="6">
    <location>
        <begin position="130"/>
        <end position="152"/>
    </location>
</feature>
<dbReference type="InterPro" id="IPR035986">
    <property type="entry name" value="PKD_dom_sf"/>
</dbReference>
<evidence type="ECO:0000256" key="6">
    <source>
        <dbReference type="SAM" id="Phobius"/>
    </source>
</evidence>
<dbReference type="PANTHER" id="PTHR46730:SF4">
    <property type="entry name" value="POLYCYSTIC KIDNEY DISEASE PROTEIN 1-LIKE 1"/>
    <property type="match status" value="1"/>
</dbReference>
<name>A0A1F4XJX5_9BACT</name>
<feature type="transmembrane region" description="Helical" evidence="6">
    <location>
        <begin position="91"/>
        <end position="118"/>
    </location>
</feature>
<reference evidence="8 9" key="1">
    <citation type="journal article" date="2016" name="Nat. Commun.">
        <title>Thousands of microbial genomes shed light on interconnected biogeochemical processes in an aquifer system.</title>
        <authorList>
            <person name="Anantharaman K."/>
            <person name="Brown C.T."/>
            <person name="Hug L.A."/>
            <person name="Sharon I."/>
            <person name="Castelle C.J."/>
            <person name="Probst A.J."/>
            <person name="Thomas B.C."/>
            <person name="Singh A."/>
            <person name="Wilkins M.J."/>
            <person name="Karaoz U."/>
            <person name="Brodie E.L."/>
            <person name="Williams K.H."/>
            <person name="Hubbard S.S."/>
            <person name="Banfield J.F."/>
        </authorList>
    </citation>
    <scope>NUCLEOTIDE SEQUENCE [LARGE SCALE GENOMIC DNA]</scope>
</reference>
<keyword evidence="4 6" id="KW-1133">Transmembrane helix</keyword>
<evidence type="ECO:0000313" key="9">
    <source>
        <dbReference type="Proteomes" id="UP000177614"/>
    </source>
</evidence>
<evidence type="ECO:0000313" key="8">
    <source>
        <dbReference type="EMBL" id="OGC81946.1"/>
    </source>
</evidence>
<sequence length="706" mass="76227">MANETDFPPERKAPTNQERVTERFAVKDTGGRRQSMRPRGEQGARRILVWVGVVFIFIFLTALFIAALGGGGNLLSAFGVGADVRTVLSQVVNVVFGVIFVISIISLVIGGFMYLAALSEPNQVRRARRLLFRSTISLIIVSVLWIIFTLLLGNVQLPQRVVETGLRITSEPANLTGAAPFEVKFTATGVQTPGNFFAWDFGDGQSGTGPSLTHVFQSEGRFTVVLTMTDARSNENKREALVVINNTRPTANVEVDPTSGPAPLAVNFDASESLDPNGQIISQGWNFGDPISGTGADTTDLKTSHTYAAEGTYTATLTLTDNNFDTTVYAVAINVLPPLNAPVIKLSTTPPFVEEEDRKVVTGIKPLAVRFSAADSTDDGQVVSYDWDYGDGDKPESGKIVNHSFKENGTYKVTVRLKDNDDNVSEDYIYVQVGNPRQLPKAVISSNPPPPEKGALEGDFPFTVAFNGESSTDIDGTIVAYDWDFGDGTEKISGQRVEHTFTRAGQFTVSLIVTDNENQNSLPTSMIVKVKAPTLQKPIIQITTDPATPSGNVPFTISFDASGSFSANGNIISYEWDFGDATKIIGNARVSHTYNSPGVYTLELTVRDTANQTAEQTMAIAVRVPAPIAQIEASRTRGTAPLTIFFNASGSTGSITDYQWTFDDTTSGVGRTVEHTFSQPGIYNVVLRVNDVAGQVDEATIRIVAE</sequence>
<dbReference type="PROSITE" id="PS50093">
    <property type="entry name" value="PKD"/>
    <property type="match status" value="6"/>
</dbReference>
<comment type="caution">
    <text evidence="8">The sequence shown here is derived from an EMBL/GenBank/DDBJ whole genome shotgun (WGS) entry which is preliminary data.</text>
</comment>
<feature type="transmembrane region" description="Helical" evidence="6">
    <location>
        <begin position="47"/>
        <end position="71"/>
    </location>
</feature>
<gene>
    <name evidence="8" type="ORF">A2V81_03670</name>
</gene>
<keyword evidence="3" id="KW-0677">Repeat</keyword>
<protein>
    <recommendedName>
        <fullName evidence="7">PKD domain-containing protein</fullName>
    </recommendedName>
</protein>
<evidence type="ECO:0000256" key="1">
    <source>
        <dbReference type="ARBA" id="ARBA00004141"/>
    </source>
</evidence>
<feature type="domain" description="PKD" evidence="7">
    <location>
        <begin position="249"/>
        <end position="322"/>
    </location>
</feature>
<dbReference type="EMBL" id="MEWR01000014">
    <property type="protein sequence ID" value="OGC81946.1"/>
    <property type="molecule type" value="Genomic_DNA"/>
</dbReference>
<keyword evidence="5 6" id="KW-0472">Membrane</keyword>
<dbReference type="InterPro" id="IPR000601">
    <property type="entry name" value="PKD_dom"/>
</dbReference>
<evidence type="ECO:0000259" key="7">
    <source>
        <dbReference type="PROSITE" id="PS50093"/>
    </source>
</evidence>
<dbReference type="InterPro" id="IPR022409">
    <property type="entry name" value="PKD/Chitinase_dom"/>
</dbReference>
<feature type="domain" description="PKD" evidence="7">
    <location>
        <begin position="550"/>
        <end position="629"/>
    </location>
</feature>
<evidence type="ECO:0000256" key="2">
    <source>
        <dbReference type="ARBA" id="ARBA00022692"/>
    </source>
</evidence>
<dbReference type="GO" id="GO:0005886">
    <property type="term" value="C:plasma membrane"/>
    <property type="evidence" value="ECO:0007669"/>
    <property type="project" value="TreeGrafter"/>
</dbReference>
<dbReference type="CDD" id="cd00146">
    <property type="entry name" value="PKD"/>
    <property type="match status" value="6"/>
</dbReference>
<evidence type="ECO:0000256" key="5">
    <source>
        <dbReference type="ARBA" id="ARBA00023136"/>
    </source>
</evidence>
<proteinExistence type="predicted"/>
<accession>A0A1F4XJX5</accession>
<dbReference type="InterPro" id="IPR013783">
    <property type="entry name" value="Ig-like_fold"/>
</dbReference>
<comment type="subcellular location">
    <subcellularLocation>
        <location evidence="1">Membrane</location>
        <topology evidence="1">Multi-pass membrane protein</topology>
    </subcellularLocation>
</comment>
<feature type="domain" description="PKD" evidence="7">
    <location>
        <begin position="627"/>
        <end position="706"/>
    </location>
</feature>
<evidence type="ECO:0000256" key="3">
    <source>
        <dbReference type="ARBA" id="ARBA00022737"/>
    </source>
</evidence>
<dbReference type="GO" id="GO:0005261">
    <property type="term" value="F:monoatomic cation channel activity"/>
    <property type="evidence" value="ECO:0007669"/>
    <property type="project" value="TreeGrafter"/>
</dbReference>
<dbReference type="Proteomes" id="UP000177614">
    <property type="component" value="Unassembled WGS sequence"/>
</dbReference>
<dbReference type="Gene3D" id="2.60.40.10">
    <property type="entry name" value="Immunoglobulins"/>
    <property type="match status" value="6"/>
</dbReference>
<feature type="domain" description="PKD" evidence="7">
    <location>
        <begin position="176"/>
        <end position="244"/>
    </location>
</feature>
<dbReference type="PANTHER" id="PTHR46730">
    <property type="entry name" value="POLYCYSTIN-1"/>
    <property type="match status" value="1"/>
</dbReference>
<dbReference type="SMART" id="SM00089">
    <property type="entry name" value="PKD"/>
    <property type="match status" value="6"/>
</dbReference>
<dbReference type="STRING" id="1817814.A2V81_03670"/>
<keyword evidence="2 6" id="KW-0812">Transmembrane</keyword>
<organism evidence="8 9">
    <name type="scientific">Candidatus Abawacabacteria bacterium RBG_16_42_10</name>
    <dbReference type="NCBI Taxonomy" id="1817814"/>
    <lineage>
        <taxon>Bacteria</taxon>
        <taxon>Candidatus Abawacaibacteriota</taxon>
    </lineage>
</organism>
<dbReference type="AlphaFoldDB" id="A0A1F4XJX5"/>
<dbReference type="SUPFAM" id="SSF49299">
    <property type="entry name" value="PKD domain"/>
    <property type="match status" value="6"/>
</dbReference>